<feature type="region of interest" description="Disordered" evidence="1">
    <location>
        <begin position="136"/>
        <end position="209"/>
    </location>
</feature>
<proteinExistence type="predicted"/>
<feature type="signal peptide" evidence="2">
    <location>
        <begin position="1"/>
        <end position="32"/>
    </location>
</feature>
<reference evidence="3" key="1">
    <citation type="submission" date="2017-08" db="EMBL/GenBank/DDBJ databases">
        <authorList>
            <person name="Imhoff J.F."/>
            <person name="Rahn T."/>
            <person name="Kuenzel S."/>
            <person name="Neulinger S.C."/>
        </authorList>
    </citation>
    <scope>NUCLEOTIDE SEQUENCE</scope>
    <source>
        <strain evidence="3">IM 151</strain>
    </source>
</reference>
<dbReference type="Proteomes" id="UP001041814">
    <property type="component" value="Unassembled WGS sequence"/>
</dbReference>
<name>A0ABS1DZR3_RUBGE</name>
<evidence type="ECO:0000256" key="2">
    <source>
        <dbReference type="SAM" id="SignalP"/>
    </source>
</evidence>
<gene>
    <name evidence="3" type="ORF">CKO43_20535</name>
</gene>
<sequence>MPASGTLAPMDSPRLRHLVLLPLLLAAPAVFAASDLDGRAERARIARERAAIESRYAAEQADCRARFVVTACSNEAKARRREALNQLKHQELVLDEQDRRRRAAARLDAIEARQREMAARPPVPVQPAPVIREAASVPADKPLALPSAAQRAAREREEAARAERRVDAAERQRQQAADDRARIAEREAERRAKGKAVAPLPPRPSIPAN</sequence>
<feature type="compositionally biased region" description="Pro residues" evidence="1">
    <location>
        <begin position="199"/>
        <end position="209"/>
    </location>
</feature>
<comment type="caution">
    <text evidence="3">The sequence shown here is derived from an EMBL/GenBank/DDBJ whole genome shotgun (WGS) entry which is preliminary data.</text>
</comment>
<evidence type="ECO:0000313" key="3">
    <source>
        <dbReference type="EMBL" id="MBK1715150.1"/>
    </source>
</evidence>
<keyword evidence="2" id="KW-0732">Signal</keyword>
<evidence type="ECO:0000256" key="1">
    <source>
        <dbReference type="SAM" id="MobiDB-lite"/>
    </source>
</evidence>
<keyword evidence="4" id="KW-1185">Reference proteome</keyword>
<organism evidence="3 4">
    <name type="scientific">Rubrivivax gelatinosus</name>
    <name type="common">Rhodocyclus gelatinosus</name>
    <name type="synonym">Rhodopseudomonas gelatinosa</name>
    <dbReference type="NCBI Taxonomy" id="28068"/>
    <lineage>
        <taxon>Bacteria</taxon>
        <taxon>Pseudomonadati</taxon>
        <taxon>Pseudomonadota</taxon>
        <taxon>Betaproteobacteria</taxon>
        <taxon>Burkholderiales</taxon>
        <taxon>Sphaerotilaceae</taxon>
        <taxon>Rubrivivax</taxon>
    </lineage>
</organism>
<accession>A0ABS1DZR3</accession>
<feature type="chain" id="PRO_5047210895" evidence="2">
    <location>
        <begin position="33"/>
        <end position="209"/>
    </location>
</feature>
<feature type="compositionally biased region" description="Basic and acidic residues" evidence="1">
    <location>
        <begin position="152"/>
        <end position="191"/>
    </location>
</feature>
<protein>
    <submittedName>
        <fullName evidence="3">Uncharacterized protein</fullName>
    </submittedName>
</protein>
<dbReference type="EMBL" id="NRRU01000100">
    <property type="protein sequence ID" value="MBK1715150.1"/>
    <property type="molecule type" value="Genomic_DNA"/>
</dbReference>
<evidence type="ECO:0000313" key="4">
    <source>
        <dbReference type="Proteomes" id="UP001041814"/>
    </source>
</evidence>
<reference evidence="3" key="2">
    <citation type="journal article" date="2020" name="Microorganisms">
        <title>Osmotic Adaptation and Compatible Solute Biosynthesis of Phototrophic Bacteria as Revealed from Genome Analyses.</title>
        <authorList>
            <person name="Imhoff J.F."/>
            <person name="Rahn T."/>
            <person name="Kunzel S."/>
            <person name="Keller A."/>
            <person name="Neulinger S.C."/>
        </authorList>
    </citation>
    <scope>NUCLEOTIDE SEQUENCE</scope>
    <source>
        <strain evidence="3">IM 151</strain>
    </source>
</reference>